<reference evidence="5 6" key="1">
    <citation type="submission" date="2018-03" db="EMBL/GenBank/DDBJ databases">
        <title>Genome sequence of Moorella stamsii DSM 26217.</title>
        <authorList>
            <person name="Poehlein A."/>
            <person name="Daniel R."/>
        </authorList>
    </citation>
    <scope>NUCLEOTIDE SEQUENCE [LARGE SCALE GENOMIC DNA]</scope>
    <source>
        <strain evidence="6">DSM 26217</strain>
    </source>
</reference>
<dbReference type="Proteomes" id="UP000239430">
    <property type="component" value="Unassembled WGS sequence"/>
</dbReference>
<keyword evidence="3 4" id="KW-0732">Signal</keyword>
<feature type="chain" id="PRO_5040834620" evidence="4">
    <location>
        <begin position="22"/>
        <end position="502"/>
    </location>
</feature>
<accession>A0A9X7P7E3</accession>
<evidence type="ECO:0000313" key="6">
    <source>
        <dbReference type="Proteomes" id="UP000239430"/>
    </source>
</evidence>
<comment type="similarity">
    <text evidence="1">Belongs to the bacterial solute-binding protein 1 family.</text>
</comment>
<dbReference type="InterPro" id="IPR050490">
    <property type="entry name" value="Bact_solute-bd_prot1"/>
</dbReference>
<evidence type="ECO:0000256" key="4">
    <source>
        <dbReference type="SAM" id="SignalP"/>
    </source>
</evidence>
<comment type="caution">
    <text evidence="5">The sequence shown here is derived from an EMBL/GenBank/DDBJ whole genome shotgun (WGS) entry which is preliminary data.</text>
</comment>
<sequence length="502" mass="56335">MKRSMLLAACGVLIMVLVATAGCGGKGKPEAEKKEGTAPQTVQTQGGRFGLDQIPEIRNKQPITMVLETGEGYSKMLPAIEKFTAKTGVKVNVERVASSGVYAKENVELKAGTGYYDLVYVETSWTTEWSDYLYKLNELADKYDPGGRQALQKELENMAPSILACGQAYGEQMVLPFYTFDMCMWVRQDVYDDPTEQANFKQKYGYDLKPPTNEKELRDQAEFFTRKKGELLKGKPLDHDVFGVSMQAGAYQCNDETTARLWAMGQDWVTVVRDEAGKVKEFVITKQNKEALKKALSDYKELLKYDAPSATTANFDFVVAQLGNGNAIIVPTIWANCTVWADSVLKTKVPEGRIGVYPSPGGRPYTGAWSYGVAKASKNPEAAYWLLRYLTSYECGRVIFKEGGMIPARIDVLSDVLKEEPRYPYGMLAEYHINIWKQMAPYIRNYFYFNTKAGGKVYDMQIYAVAKALTGEKSIDETVDYITQQTLDLVSKFDTVPIREEK</sequence>
<dbReference type="InterPro" id="IPR006059">
    <property type="entry name" value="SBP"/>
</dbReference>
<dbReference type="SUPFAM" id="SSF53850">
    <property type="entry name" value="Periplasmic binding protein-like II"/>
    <property type="match status" value="1"/>
</dbReference>
<dbReference type="RefSeq" id="WP_054936207.1">
    <property type="nucleotide sequence ID" value="NZ_PVXL01000021.1"/>
</dbReference>
<organism evidence="5 6">
    <name type="scientific">Neomoorella stamsii</name>
    <dbReference type="NCBI Taxonomy" id="1266720"/>
    <lineage>
        <taxon>Bacteria</taxon>
        <taxon>Bacillati</taxon>
        <taxon>Bacillota</taxon>
        <taxon>Clostridia</taxon>
        <taxon>Neomoorellales</taxon>
        <taxon>Neomoorellaceae</taxon>
        <taxon>Neomoorella</taxon>
    </lineage>
</organism>
<dbReference type="AlphaFoldDB" id="A0A9X7P7E3"/>
<evidence type="ECO:0000313" key="5">
    <source>
        <dbReference type="EMBL" id="PRR76450.1"/>
    </source>
</evidence>
<name>A0A9X7P7E3_9FIRM</name>
<dbReference type="EMBL" id="PVXL01000021">
    <property type="protein sequence ID" value="PRR76450.1"/>
    <property type="molecule type" value="Genomic_DNA"/>
</dbReference>
<protein>
    <submittedName>
        <fullName evidence="5">Bacterial extracellular solute-binding protein</fullName>
    </submittedName>
</protein>
<dbReference type="PROSITE" id="PS51257">
    <property type="entry name" value="PROKAR_LIPOPROTEIN"/>
    <property type="match status" value="1"/>
</dbReference>
<evidence type="ECO:0000256" key="3">
    <source>
        <dbReference type="ARBA" id="ARBA00022729"/>
    </source>
</evidence>
<dbReference type="PANTHER" id="PTHR43649">
    <property type="entry name" value="ARABINOSE-BINDING PROTEIN-RELATED"/>
    <property type="match status" value="1"/>
</dbReference>
<evidence type="ECO:0000256" key="2">
    <source>
        <dbReference type="ARBA" id="ARBA00022448"/>
    </source>
</evidence>
<dbReference type="Pfam" id="PF01547">
    <property type="entry name" value="SBP_bac_1"/>
    <property type="match status" value="1"/>
</dbReference>
<feature type="signal peptide" evidence="4">
    <location>
        <begin position="1"/>
        <end position="21"/>
    </location>
</feature>
<gene>
    <name evidence="5" type="ORF">MOST_06180</name>
</gene>
<dbReference type="Gene3D" id="3.40.190.10">
    <property type="entry name" value="Periplasmic binding protein-like II"/>
    <property type="match status" value="1"/>
</dbReference>
<evidence type="ECO:0000256" key="1">
    <source>
        <dbReference type="ARBA" id="ARBA00008520"/>
    </source>
</evidence>
<proteinExistence type="inferred from homology"/>
<keyword evidence="2" id="KW-0813">Transport</keyword>
<dbReference type="PANTHER" id="PTHR43649:SF34">
    <property type="entry name" value="ABC TRANSPORTER PERIPLASMIC-BINDING PROTEIN YCJN-RELATED"/>
    <property type="match status" value="1"/>
</dbReference>
<keyword evidence="6" id="KW-1185">Reference proteome</keyword>